<evidence type="ECO:0000313" key="3">
    <source>
        <dbReference type="Proteomes" id="UP001234989"/>
    </source>
</evidence>
<reference evidence="2" key="1">
    <citation type="submission" date="2023-08" db="EMBL/GenBank/DDBJ databases">
        <title>A de novo genome assembly of Solanum verrucosum Schlechtendal, a Mexican diploid species geographically isolated from the other diploid A-genome species in potato relatives.</title>
        <authorList>
            <person name="Hosaka K."/>
        </authorList>
    </citation>
    <scope>NUCLEOTIDE SEQUENCE</scope>
    <source>
        <tissue evidence="2">Young leaves</tissue>
    </source>
</reference>
<dbReference type="EMBL" id="CP133616">
    <property type="protein sequence ID" value="WMV29755.1"/>
    <property type="molecule type" value="Genomic_DNA"/>
</dbReference>
<dbReference type="Proteomes" id="UP001234989">
    <property type="component" value="Chromosome 5"/>
</dbReference>
<protein>
    <recommendedName>
        <fullName evidence="1">Tf2-1-like SH3-like domain-containing protein</fullName>
    </recommendedName>
</protein>
<feature type="domain" description="Tf2-1-like SH3-like" evidence="1">
    <location>
        <begin position="3"/>
        <end position="68"/>
    </location>
</feature>
<accession>A0AAF0TXD5</accession>
<dbReference type="PANTHER" id="PTHR46148">
    <property type="entry name" value="CHROMO DOMAIN-CONTAINING PROTEIN"/>
    <property type="match status" value="1"/>
</dbReference>
<dbReference type="Pfam" id="PF24626">
    <property type="entry name" value="SH3_Tf2-1"/>
    <property type="match status" value="1"/>
</dbReference>
<sequence>MVGDRVFLHVSLGESMMRFGKRGKHSPRFIGQFEILTWVGKVAYKTSLSLYLSSLNHIFHVSMLKWYVHDEFHLLQWDSIHLDESLSFVEEPIVILDWQIRRLQSKEILSIKVQQSQRFVVEATCEAKLDMYTWNRYLFERSGTFKDKSLFGSGCCNEPRGHFYIFVLYLYYFDPSRSFLKAYVLCWVGLNASGGGRVSFECLLPFFRLKV</sequence>
<name>A0AAF0TXD5_SOLVR</name>
<proteinExistence type="predicted"/>
<evidence type="ECO:0000259" key="1">
    <source>
        <dbReference type="Pfam" id="PF24626"/>
    </source>
</evidence>
<dbReference type="PANTHER" id="PTHR46148:SF60">
    <property type="entry name" value="CHROMO DOMAIN-CONTAINING PROTEIN"/>
    <property type="match status" value="1"/>
</dbReference>
<dbReference type="AlphaFoldDB" id="A0AAF0TXD5"/>
<evidence type="ECO:0000313" key="2">
    <source>
        <dbReference type="EMBL" id="WMV29755.1"/>
    </source>
</evidence>
<gene>
    <name evidence="2" type="ORF">MTR67_023140</name>
</gene>
<organism evidence="2 3">
    <name type="scientific">Solanum verrucosum</name>
    <dbReference type="NCBI Taxonomy" id="315347"/>
    <lineage>
        <taxon>Eukaryota</taxon>
        <taxon>Viridiplantae</taxon>
        <taxon>Streptophyta</taxon>
        <taxon>Embryophyta</taxon>
        <taxon>Tracheophyta</taxon>
        <taxon>Spermatophyta</taxon>
        <taxon>Magnoliopsida</taxon>
        <taxon>eudicotyledons</taxon>
        <taxon>Gunneridae</taxon>
        <taxon>Pentapetalae</taxon>
        <taxon>asterids</taxon>
        <taxon>lamiids</taxon>
        <taxon>Solanales</taxon>
        <taxon>Solanaceae</taxon>
        <taxon>Solanoideae</taxon>
        <taxon>Solaneae</taxon>
        <taxon>Solanum</taxon>
    </lineage>
</organism>
<dbReference type="InterPro" id="IPR056924">
    <property type="entry name" value="SH3_Tf2-1"/>
</dbReference>
<keyword evidence="3" id="KW-1185">Reference proteome</keyword>